<dbReference type="EMBL" id="LR797192">
    <property type="protein sequence ID" value="CAB4192677.1"/>
    <property type="molecule type" value="Genomic_DNA"/>
</dbReference>
<dbReference type="EMBL" id="LR796910">
    <property type="protein sequence ID" value="CAB4173705.1"/>
    <property type="molecule type" value="Genomic_DNA"/>
</dbReference>
<feature type="compositionally biased region" description="Polar residues" evidence="1">
    <location>
        <begin position="430"/>
        <end position="439"/>
    </location>
</feature>
<dbReference type="EMBL" id="LR797456">
    <property type="protein sequence ID" value="CAB4217370.1"/>
    <property type="molecule type" value="Genomic_DNA"/>
</dbReference>
<evidence type="ECO:0000313" key="6">
    <source>
        <dbReference type="EMBL" id="CAB4186336.1"/>
    </source>
</evidence>
<evidence type="ECO:0000313" key="9">
    <source>
        <dbReference type="EMBL" id="CAB4217370.1"/>
    </source>
</evidence>
<evidence type="ECO:0000313" key="3">
    <source>
        <dbReference type="EMBL" id="CAB4167995.1"/>
    </source>
</evidence>
<gene>
    <name evidence="5" type="ORF">UFOVP1036_77</name>
    <name evidence="6" type="ORF">UFOVP1132_91</name>
    <name evidence="7" type="ORF">UFOVP1190_66</name>
    <name evidence="8" type="ORF">UFOVP1248_61</name>
    <name evidence="9" type="ORF">UFOVP1493_25</name>
    <name evidence="11" type="ORF">UFOVP1584_97</name>
    <name evidence="10" type="ORF">UFOVP1635_69</name>
    <name evidence="2" type="ORF">UFOVP521_11</name>
    <name evidence="3" type="ORF">UFOVP856_84</name>
    <name evidence="4" type="ORF">UFOVP967_3</name>
</gene>
<proteinExistence type="predicted"/>
<dbReference type="EMBL" id="LR796991">
    <property type="protein sequence ID" value="CAB4180674.1"/>
    <property type="molecule type" value="Genomic_DNA"/>
</dbReference>
<evidence type="ECO:0000313" key="5">
    <source>
        <dbReference type="EMBL" id="CAB4180674.1"/>
    </source>
</evidence>
<dbReference type="EMBL" id="LR796811">
    <property type="protein sequence ID" value="CAB4167995.1"/>
    <property type="molecule type" value="Genomic_DNA"/>
</dbReference>
<evidence type="ECO:0000313" key="7">
    <source>
        <dbReference type="EMBL" id="CAB4190505.1"/>
    </source>
</evidence>
<protein>
    <submittedName>
        <fullName evidence="4">Uncharacterized protein</fullName>
    </submittedName>
</protein>
<name>A0A6J5PWS2_9CAUD</name>
<dbReference type="EMBL" id="LR797496">
    <property type="protein sequence ID" value="CAB4220087.1"/>
    <property type="molecule type" value="Genomic_DNA"/>
</dbReference>
<dbReference type="EMBL" id="LR797088">
    <property type="protein sequence ID" value="CAB4186336.1"/>
    <property type="molecule type" value="Genomic_DNA"/>
</dbReference>
<reference evidence="4" key="1">
    <citation type="submission" date="2020-05" db="EMBL/GenBank/DDBJ databases">
        <authorList>
            <person name="Chiriac C."/>
            <person name="Salcher M."/>
            <person name="Ghai R."/>
            <person name="Kavagutti S V."/>
        </authorList>
    </citation>
    <scope>NUCLEOTIDE SEQUENCE</scope>
</reference>
<dbReference type="EMBL" id="LR796496">
    <property type="protein sequence ID" value="CAB4148278.1"/>
    <property type="molecule type" value="Genomic_DNA"/>
</dbReference>
<evidence type="ECO:0000313" key="4">
    <source>
        <dbReference type="EMBL" id="CAB4173705.1"/>
    </source>
</evidence>
<sequence>MTIKRLQDMSVNRVVNGVTGKQSRYSAVTINSFPYYDTDPLVGMVAGQYNNYGQIPGNGNLNNLSNTLYAGSLQSISDNIHGDYNAFYYGSATVTFRTFVADSNDVSVFPSLVVGKKYCVAKCAGNATLTYKNNLPVLIAGIGAGGGGGVTSGGGGGAGVFYSTSYNMKRISNGISVTVGGATLAGVGATDASGYATGNAYGAGTFVTAIDNSSNYILACEGGNPGSSPNSYTNYYGAGGGYLSGSSTSDAGWNSYGTGGGGAGSTVASANSPTSMYYYLGGEAYSTSIYSTWDSTAPFVSANRKAYNGGNGSLSPSYSTWRAGGGGGGTRTAGSAPTYASTLGYGTLSSYAVSGASGEQIGGLGGRGIPWCQVFSATNDGTEIGVGGQGCHSFTLSSNPNATAINAALTSLLGNSGMSYGGQHIVSGGVDQTGSTSSKGMDGAANTGNGGGGNPVSPASTSGWGSKGGSGCVWVVFKVIG</sequence>
<evidence type="ECO:0000313" key="8">
    <source>
        <dbReference type="EMBL" id="CAB4192677.1"/>
    </source>
</evidence>
<accession>A0A6J5PWS2</accession>
<dbReference type="EMBL" id="LR798432">
    <property type="protein sequence ID" value="CAB5231516.1"/>
    <property type="molecule type" value="Genomic_DNA"/>
</dbReference>
<evidence type="ECO:0000313" key="11">
    <source>
        <dbReference type="EMBL" id="CAB5231516.1"/>
    </source>
</evidence>
<dbReference type="EMBL" id="LR797145">
    <property type="protein sequence ID" value="CAB4190505.1"/>
    <property type="molecule type" value="Genomic_DNA"/>
</dbReference>
<evidence type="ECO:0000313" key="10">
    <source>
        <dbReference type="EMBL" id="CAB4220087.1"/>
    </source>
</evidence>
<evidence type="ECO:0000256" key="1">
    <source>
        <dbReference type="SAM" id="MobiDB-lite"/>
    </source>
</evidence>
<feature type="region of interest" description="Disordered" evidence="1">
    <location>
        <begin position="429"/>
        <end position="467"/>
    </location>
</feature>
<organism evidence="4">
    <name type="scientific">uncultured Caudovirales phage</name>
    <dbReference type="NCBI Taxonomy" id="2100421"/>
    <lineage>
        <taxon>Viruses</taxon>
        <taxon>Duplodnaviria</taxon>
        <taxon>Heunggongvirae</taxon>
        <taxon>Uroviricota</taxon>
        <taxon>Caudoviricetes</taxon>
        <taxon>Peduoviridae</taxon>
        <taxon>Maltschvirus</taxon>
        <taxon>Maltschvirus maltsch</taxon>
    </lineage>
</organism>
<evidence type="ECO:0000313" key="2">
    <source>
        <dbReference type="EMBL" id="CAB4148278.1"/>
    </source>
</evidence>